<feature type="chain" id="PRO_5017403109" evidence="1">
    <location>
        <begin position="19"/>
        <end position="220"/>
    </location>
</feature>
<protein>
    <submittedName>
        <fullName evidence="3">DUF4159 domain-containing protein</fullName>
    </submittedName>
</protein>
<accession>A0A3A4R661</accession>
<feature type="signal peptide" evidence="1">
    <location>
        <begin position="1"/>
        <end position="18"/>
    </location>
</feature>
<dbReference type="Pfam" id="PF13709">
    <property type="entry name" value="DUF4159"/>
    <property type="match status" value="1"/>
</dbReference>
<feature type="domain" description="DUF4159" evidence="2">
    <location>
        <begin position="27"/>
        <end position="218"/>
    </location>
</feature>
<reference evidence="3 4" key="1">
    <citation type="journal article" date="2017" name="ISME J.">
        <title>Energy and carbon metabolisms in a deep terrestrial subsurface fluid microbial community.</title>
        <authorList>
            <person name="Momper L."/>
            <person name="Jungbluth S.P."/>
            <person name="Lee M.D."/>
            <person name="Amend J.P."/>
        </authorList>
    </citation>
    <scope>NUCLEOTIDE SEQUENCE [LARGE SCALE GENOMIC DNA]</scope>
    <source>
        <strain evidence="3">SURF_26</strain>
    </source>
</reference>
<dbReference type="Proteomes" id="UP000266426">
    <property type="component" value="Unassembled WGS sequence"/>
</dbReference>
<dbReference type="InterPro" id="IPR025297">
    <property type="entry name" value="DUF4159"/>
</dbReference>
<proteinExistence type="predicted"/>
<gene>
    <name evidence="3" type="ORF">C4541_00855</name>
</gene>
<dbReference type="Gene3D" id="3.40.50.12140">
    <property type="entry name" value="Domain of unknown function DUF4159"/>
    <property type="match status" value="1"/>
</dbReference>
<evidence type="ECO:0000256" key="1">
    <source>
        <dbReference type="SAM" id="SignalP"/>
    </source>
</evidence>
<name>A0A3A4R661_9BACT</name>
<comment type="caution">
    <text evidence="3">The sequence shown here is derived from an EMBL/GenBank/DDBJ whole genome shotgun (WGS) entry which is preliminary data.</text>
</comment>
<evidence type="ECO:0000313" key="4">
    <source>
        <dbReference type="Proteomes" id="UP000266426"/>
    </source>
</evidence>
<evidence type="ECO:0000313" key="3">
    <source>
        <dbReference type="EMBL" id="RJP61881.1"/>
    </source>
</evidence>
<organism evidence="3 4">
    <name type="scientific">Candidatus Auribacter fodinae</name>
    <dbReference type="NCBI Taxonomy" id="2093366"/>
    <lineage>
        <taxon>Bacteria</taxon>
        <taxon>Pseudomonadati</taxon>
        <taxon>Candidatus Auribacterota</taxon>
        <taxon>Candidatus Auribacteria</taxon>
        <taxon>Candidatus Auribacterales</taxon>
        <taxon>Candidatus Auribacteraceae</taxon>
        <taxon>Candidatus Auribacter</taxon>
    </lineage>
</organism>
<dbReference type="AlphaFoldDB" id="A0A3A4R661"/>
<keyword evidence="1" id="KW-0732">Signal</keyword>
<sequence length="220" mass="25039">MRKALLFFIMFFLPAIPAAQQSDYDFQIARLHYDGGGDWYADPTSLPNLLKALRERIGLNAPASETVITPDDPNIFRYPFVYITGHGNINFSAYQAKNLRTYLERGGLIWADDNYGMDTSFRREILKIVPQAELVELPPSHPLFQQYYQFPDGLPKIHEHDGKPPQCFGVFLDGRLAIIYTYETDIGDGLESPEVHEDPPDIREAALKMAINIVLYSLNN</sequence>
<dbReference type="EMBL" id="QZJZ01000007">
    <property type="protein sequence ID" value="RJP61881.1"/>
    <property type="molecule type" value="Genomic_DNA"/>
</dbReference>
<evidence type="ECO:0000259" key="2">
    <source>
        <dbReference type="Pfam" id="PF13709"/>
    </source>
</evidence>